<sequence>MAIPILTNILSHLKIEVIAELITKSDINTRSTLLIKPKLGEVIVANNAEVIQWHYTNNVGIMPNNKKTSTSKLKVYNEYICTYNIKVNCKYKCLKILILGDQDDWCADGYRWKQTGCCKIPRGSPVYSKLHYATVTFTGTSTVFQKFVYKDLCQKDVVVIHYMGNHHLAVLMPHGNSKKAINFLTTASSVRSAIVESKNYKEMLIDVKDEPIQFQPRNPRQFKYIRSVESAGKRLGVDSFVTLHELAYMMPGFVWTISTYPDLAVSFGIQKSIEQLVMCSQVFLSYDTTFNLGDFYLSILVAQMSYFVEKPCMPIAFLLHDRKFDIVHKFFFKTLKTKLPILNNVVIVTD</sequence>
<organism evidence="1 2">
    <name type="scientific">Hydra vulgaris</name>
    <name type="common">Hydra</name>
    <name type="synonym">Hydra attenuata</name>
    <dbReference type="NCBI Taxonomy" id="6087"/>
    <lineage>
        <taxon>Eukaryota</taxon>
        <taxon>Metazoa</taxon>
        <taxon>Cnidaria</taxon>
        <taxon>Hydrozoa</taxon>
        <taxon>Hydroidolina</taxon>
        <taxon>Anthoathecata</taxon>
        <taxon>Aplanulata</taxon>
        <taxon>Hydridae</taxon>
        <taxon>Hydra</taxon>
    </lineage>
</organism>
<keyword evidence="1" id="KW-1185">Reference proteome</keyword>
<reference evidence="2" key="1">
    <citation type="submission" date="2025-08" db="UniProtKB">
        <authorList>
            <consortium name="RefSeq"/>
        </authorList>
    </citation>
    <scope>IDENTIFICATION</scope>
</reference>
<protein>
    <submittedName>
        <fullName evidence="2">Uncharacterized protein LOC136080217</fullName>
    </submittedName>
</protein>
<evidence type="ECO:0000313" key="1">
    <source>
        <dbReference type="Proteomes" id="UP001652625"/>
    </source>
</evidence>
<gene>
    <name evidence="2" type="primary">LOC136080217</name>
</gene>
<accession>A0ABM4BUP4</accession>
<dbReference type="RefSeq" id="XP_065652903.1">
    <property type="nucleotide sequence ID" value="XM_065796831.1"/>
</dbReference>
<evidence type="ECO:0000313" key="2">
    <source>
        <dbReference type="RefSeq" id="XP_065652903.1"/>
    </source>
</evidence>
<proteinExistence type="predicted"/>
<dbReference type="GeneID" id="136080217"/>
<name>A0ABM4BUP4_HYDVU</name>
<dbReference type="Proteomes" id="UP001652625">
    <property type="component" value="Chromosome 05"/>
</dbReference>